<evidence type="ECO:0000313" key="2">
    <source>
        <dbReference type="EMBL" id="GGM26054.1"/>
    </source>
</evidence>
<evidence type="ECO:0000256" key="1">
    <source>
        <dbReference type="SAM" id="MobiDB-lite"/>
    </source>
</evidence>
<dbReference type="Proteomes" id="UP000655589">
    <property type="component" value="Unassembled WGS sequence"/>
</dbReference>
<dbReference type="SUPFAM" id="SSF53474">
    <property type="entry name" value="alpha/beta-Hydrolases"/>
    <property type="match status" value="1"/>
</dbReference>
<dbReference type="EMBL" id="BMPT01000007">
    <property type="protein sequence ID" value="GGM26054.1"/>
    <property type="molecule type" value="Genomic_DNA"/>
</dbReference>
<keyword evidence="3" id="KW-1185">Reference proteome</keyword>
<feature type="region of interest" description="Disordered" evidence="1">
    <location>
        <begin position="1"/>
        <end position="21"/>
    </location>
</feature>
<proteinExistence type="predicted"/>
<evidence type="ECO:0008006" key="4">
    <source>
        <dbReference type="Google" id="ProtNLM"/>
    </source>
</evidence>
<organism evidence="2 3">
    <name type="scientific">Promicromonospora citrea</name>
    <dbReference type="NCBI Taxonomy" id="43677"/>
    <lineage>
        <taxon>Bacteria</taxon>
        <taxon>Bacillati</taxon>
        <taxon>Actinomycetota</taxon>
        <taxon>Actinomycetes</taxon>
        <taxon>Micrococcales</taxon>
        <taxon>Promicromonosporaceae</taxon>
        <taxon>Promicromonospora</taxon>
    </lineage>
</organism>
<feature type="compositionally biased region" description="Low complexity" evidence="1">
    <location>
        <begin position="1"/>
        <end position="15"/>
    </location>
</feature>
<dbReference type="InterPro" id="IPR029058">
    <property type="entry name" value="AB_hydrolase_fold"/>
</dbReference>
<protein>
    <recommendedName>
        <fullName evidence="4">Alpha/beta hydrolase</fullName>
    </recommendedName>
</protein>
<name>A0A8H9L334_9MICO</name>
<dbReference type="AlphaFoldDB" id="A0A8H9L334"/>
<dbReference type="Gene3D" id="3.40.50.1820">
    <property type="entry name" value="alpha/beta hydrolase"/>
    <property type="match status" value="1"/>
</dbReference>
<reference evidence="2" key="1">
    <citation type="journal article" date="2014" name="Int. J. Syst. Evol. Microbiol.">
        <title>Complete genome sequence of Corynebacterium casei LMG S-19264T (=DSM 44701T), isolated from a smear-ripened cheese.</title>
        <authorList>
            <consortium name="US DOE Joint Genome Institute (JGI-PGF)"/>
            <person name="Walter F."/>
            <person name="Albersmeier A."/>
            <person name="Kalinowski J."/>
            <person name="Ruckert C."/>
        </authorList>
    </citation>
    <scope>NUCLEOTIDE SEQUENCE</scope>
    <source>
        <strain evidence="2">JCM 3051</strain>
    </source>
</reference>
<sequence length="322" mass="35916">MTTTTEQTTGQTTEHGMTDAQATETVRQIAAGYGTLLRSPVLRTPADVGLAYEDLTFPSQDGTPLEAWFIPREGSDKLIIANHPLWFSRAGLPAHLEPWRSLGALAGNDFEVDFMPDYRILHDAGYNILTYDMRNLGLSGSANGGSGSGGRFEARDVIGSLHLARSDERLRGMTIGLFSRCQGANATMFAMQEHPEEFTNVRCMLAPQPLSVGVTMQRTLDLLGIPERIDELEREIQLQVSFRFADMTPVTWASSVRTPTYLYQMRDDLLTDPSDVQGMFDAIPVADKHLQWIEGTTARWDGYLDFQRDPQPKLDFLARHMA</sequence>
<dbReference type="RefSeq" id="WP_212759429.1">
    <property type="nucleotide sequence ID" value="NZ_BMPT01000007.1"/>
</dbReference>
<gene>
    <name evidence="2" type="ORF">GCM10010102_22160</name>
</gene>
<accession>A0A8H9L334</accession>
<reference evidence="2" key="2">
    <citation type="submission" date="2020-09" db="EMBL/GenBank/DDBJ databases">
        <authorList>
            <person name="Sun Q."/>
            <person name="Ohkuma M."/>
        </authorList>
    </citation>
    <scope>NUCLEOTIDE SEQUENCE</scope>
    <source>
        <strain evidence="2">JCM 3051</strain>
    </source>
</reference>
<comment type="caution">
    <text evidence="2">The sequence shown here is derived from an EMBL/GenBank/DDBJ whole genome shotgun (WGS) entry which is preliminary data.</text>
</comment>
<evidence type="ECO:0000313" key="3">
    <source>
        <dbReference type="Proteomes" id="UP000655589"/>
    </source>
</evidence>